<reference evidence="1" key="2">
    <citation type="journal article" date="2015" name="Data Brief">
        <title>Shoot transcriptome of the giant reed, Arundo donax.</title>
        <authorList>
            <person name="Barrero R.A."/>
            <person name="Guerrero F.D."/>
            <person name="Moolhuijzen P."/>
            <person name="Goolsby J.A."/>
            <person name="Tidwell J."/>
            <person name="Bellgard S.E."/>
            <person name="Bellgard M.I."/>
        </authorList>
    </citation>
    <scope>NUCLEOTIDE SEQUENCE</scope>
    <source>
        <tissue evidence="1">Shoot tissue taken approximately 20 cm above the soil surface</tissue>
    </source>
</reference>
<evidence type="ECO:0000313" key="1">
    <source>
        <dbReference type="EMBL" id="JAD36157.1"/>
    </source>
</evidence>
<accession>A0A0A8ZMU9</accession>
<reference evidence="1" key="1">
    <citation type="submission" date="2014-09" db="EMBL/GenBank/DDBJ databases">
        <authorList>
            <person name="Magalhaes I.L.F."/>
            <person name="Oliveira U."/>
            <person name="Santos F.R."/>
            <person name="Vidigal T.H.D.A."/>
            <person name="Brescovit A.D."/>
            <person name="Santos A.J."/>
        </authorList>
    </citation>
    <scope>NUCLEOTIDE SEQUENCE</scope>
    <source>
        <tissue evidence="1">Shoot tissue taken approximately 20 cm above the soil surface</tissue>
    </source>
</reference>
<dbReference type="EMBL" id="GBRH01261738">
    <property type="protein sequence ID" value="JAD36157.1"/>
    <property type="molecule type" value="Transcribed_RNA"/>
</dbReference>
<name>A0A0A8ZMU9_ARUDO</name>
<proteinExistence type="predicted"/>
<protein>
    <submittedName>
        <fullName evidence="1">Uncharacterized protein</fullName>
    </submittedName>
</protein>
<organism evidence="1">
    <name type="scientific">Arundo donax</name>
    <name type="common">Giant reed</name>
    <name type="synonym">Donax arundinaceus</name>
    <dbReference type="NCBI Taxonomy" id="35708"/>
    <lineage>
        <taxon>Eukaryota</taxon>
        <taxon>Viridiplantae</taxon>
        <taxon>Streptophyta</taxon>
        <taxon>Embryophyta</taxon>
        <taxon>Tracheophyta</taxon>
        <taxon>Spermatophyta</taxon>
        <taxon>Magnoliopsida</taxon>
        <taxon>Liliopsida</taxon>
        <taxon>Poales</taxon>
        <taxon>Poaceae</taxon>
        <taxon>PACMAD clade</taxon>
        <taxon>Arundinoideae</taxon>
        <taxon>Arundineae</taxon>
        <taxon>Arundo</taxon>
    </lineage>
</organism>
<sequence>MVDARAGARRSDSAVLHINTVRANSSA</sequence>
<dbReference type="AlphaFoldDB" id="A0A0A8ZMU9"/>